<feature type="signal peptide" evidence="4">
    <location>
        <begin position="1"/>
        <end position="33"/>
    </location>
</feature>
<name>A0A4D7AUP0_9HYPH</name>
<feature type="chain" id="PRO_5020180262" evidence="4">
    <location>
        <begin position="34"/>
        <end position="418"/>
    </location>
</feature>
<dbReference type="InterPro" id="IPR028081">
    <property type="entry name" value="Leu-bd"/>
</dbReference>
<dbReference type="SUPFAM" id="SSF53822">
    <property type="entry name" value="Periplasmic binding protein-like I"/>
    <property type="match status" value="1"/>
</dbReference>
<dbReference type="InterPro" id="IPR006311">
    <property type="entry name" value="TAT_signal"/>
</dbReference>
<keyword evidence="3" id="KW-0813">Transport</keyword>
<accession>A0A4D7AUP0</accession>
<dbReference type="InterPro" id="IPR051010">
    <property type="entry name" value="BCAA_transport"/>
</dbReference>
<dbReference type="InterPro" id="IPR028082">
    <property type="entry name" value="Peripla_BP_I"/>
</dbReference>
<keyword evidence="3" id="KW-0029">Amino-acid transport</keyword>
<dbReference type="PROSITE" id="PS51318">
    <property type="entry name" value="TAT"/>
    <property type="match status" value="1"/>
</dbReference>
<reference evidence="6 7" key="1">
    <citation type="submission" date="2019-04" db="EMBL/GenBank/DDBJ databases">
        <title>Phreatobacter aquaticus sp. nov.</title>
        <authorList>
            <person name="Choi A."/>
        </authorList>
    </citation>
    <scope>NUCLEOTIDE SEQUENCE [LARGE SCALE GENOMIC DNA]</scope>
    <source>
        <strain evidence="6 7">KCTC 52518</strain>
    </source>
</reference>
<dbReference type="PANTHER" id="PTHR30483">
    <property type="entry name" value="LEUCINE-SPECIFIC-BINDING PROTEIN"/>
    <property type="match status" value="1"/>
</dbReference>
<evidence type="ECO:0000256" key="2">
    <source>
        <dbReference type="ARBA" id="ARBA00022729"/>
    </source>
</evidence>
<evidence type="ECO:0000256" key="3">
    <source>
        <dbReference type="ARBA" id="ARBA00022970"/>
    </source>
</evidence>
<dbReference type="GO" id="GO:0006865">
    <property type="term" value="P:amino acid transport"/>
    <property type="evidence" value="ECO:0007669"/>
    <property type="project" value="UniProtKB-KW"/>
</dbReference>
<dbReference type="AlphaFoldDB" id="A0A4D7AUP0"/>
<dbReference type="Gene3D" id="3.40.50.2300">
    <property type="match status" value="2"/>
</dbReference>
<evidence type="ECO:0000256" key="1">
    <source>
        <dbReference type="ARBA" id="ARBA00010062"/>
    </source>
</evidence>
<keyword evidence="7" id="KW-1185">Reference proteome</keyword>
<gene>
    <name evidence="6" type="ORF">E8M01_03240</name>
</gene>
<protein>
    <submittedName>
        <fullName evidence="6">ABC transporter substrate-binding protein</fullName>
    </submittedName>
</protein>
<dbReference type="RefSeq" id="WP_136958794.1">
    <property type="nucleotide sequence ID" value="NZ_CP039690.1"/>
</dbReference>
<comment type="similarity">
    <text evidence="1">Belongs to the leucine-binding protein family.</text>
</comment>
<evidence type="ECO:0000313" key="6">
    <source>
        <dbReference type="EMBL" id="QCI63335.1"/>
    </source>
</evidence>
<dbReference type="EMBL" id="CP039690">
    <property type="protein sequence ID" value="QCI63335.1"/>
    <property type="molecule type" value="Genomic_DNA"/>
</dbReference>
<evidence type="ECO:0000259" key="5">
    <source>
        <dbReference type="Pfam" id="PF13458"/>
    </source>
</evidence>
<feature type="domain" description="Leucine-binding protein" evidence="5">
    <location>
        <begin position="38"/>
        <end position="362"/>
    </location>
</feature>
<dbReference type="Pfam" id="PF13458">
    <property type="entry name" value="Peripla_BP_6"/>
    <property type="match status" value="1"/>
</dbReference>
<sequence length="418" mass="44798">MSGSKPSNVQRRTFLAGTAAAAVSLSMPAIVRAQGTPTIKVGMIQPMSGNLAAYATEGQPVFEYVIRKINAEGGIKSMGGAKIEIVLADDASQPARTAAEARRLVTERQVSMLVGSILSAQMLALTPVVDELQIPTLSIWAGAARSNHMFSLGFPYDKGYAETLAGFIRQLAKEPAFRVKTAVMAYSNYEAGQQVNNFLKPKLLAAGLQVIGDVPLDTKAQDQTAAMVRIRSFKPDVVTGLVTPRDGILLHQARFNLNYHDSLFVGGTGGYSDFSLWKELGQDIGASVLTRNTFGMTGFSPGAKLDSMQQIVRELRAAELKVEIGQSAIQAAQAARVLQHALEAAGGLDKAALIKGLKAVDIPFGHKDLYLARPQGLKFGEDRMPADSTALMIQWLANQQQQVVFPAQFGDVAPRARA</sequence>
<keyword evidence="2 4" id="KW-0732">Signal</keyword>
<dbReference type="KEGG" id="pstg:E8M01_03240"/>
<evidence type="ECO:0000256" key="4">
    <source>
        <dbReference type="SAM" id="SignalP"/>
    </source>
</evidence>
<evidence type="ECO:0000313" key="7">
    <source>
        <dbReference type="Proteomes" id="UP000298781"/>
    </source>
</evidence>
<dbReference type="OrthoDB" id="7855203at2"/>
<proteinExistence type="inferred from homology"/>
<dbReference type="Proteomes" id="UP000298781">
    <property type="component" value="Chromosome"/>
</dbReference>
<organism evidence="6 7">
    <name type="scientific">Phreatobacter stygius</name>
    <dbReference type="NCBI Taxonomy" id="1940610"/>
    <lineage>
        <taxon>Bacteria</taxon>
        <taxon>Pseudomonadati</taxon>
        <taxon>Pseudomonadota</taxon>
        <taxon>Alphaproteobacteria</taxon>
        <taxon>Hyphomicrobiales</taxon>
        <taxon>Phreatobacteraceae</taxon>
        <taxon>Phreatobacter</taxon>
    </lineage>
</organism>